<dbReference type="CDD" id="cd07739">
    <property type="entry name" value="metallo-hydrolase-like_MBL-fold"/>
    <property type="match status" value="1"/>
</dbReference>
<reference evidence="4" key="1">
    <citation type="journal article" date="2020" name="MBio">
        <title>Horizontal gene transfer to a defensive symbiont with a reduced genome amongst a multipartite beetle microbiome.</title>
        <authorList>
            <person name="Waterworth S.C."/>
            <person name="Florez L.V."/>
            <person name="Rees E.R."/>
            <person name="Hertweck C."/>
            <person name="Kaltenpoth M."/>
            <person name="Kwan J.C."/>
        </authorList>
    </citation>
    <scope>NUCLEOTIDE SEQUENCE [LARGE SCALE GENOMIC DNA]</scope>
</reference>
<sequence length="308" mass="32855">MTSPAFPSLHRRQWLALATTSAAGLLSAGAAVAQTSTAAAPLTLQVYNPQDKAIFPVSSVLVTGRRDAVLIDAQFQRNDAQALVQLIRASGKRLTTIYISHSDPDYYFGLDVLQDAFPAARIVATANTVAAIHASMQGKQAYWSPILKANAPRRLVLPQVLQGSVIALEGQSIEIVGLQGPDPLRTFAWIPSLRTVAGGVVVSSGIHVWIADTQTPASRQAWLQTLDRIEALQPARVVPGHFIGPAPAGTAAVAYTRGYIQAFEAEAARTKGSAALAQAMKRRYPQAAEDSSLELSAKAIQGEMKWPQ</sequence>
<proteinExistence type="predicted"/>
<dbReference type="SUPFAM" id="SSF56281">
    <property type="entry name" value="Metallo-hydrolase/oxidoreductase"/>
    <property type="match status" value="1"/>
</dbReference>
<dbReference type="EMBL" id="WNDQ01000014">
    <property type="protein sequence ID" value="KAF1022198.1"/>
    <property type="molecule type" value="Genomic_DNA"/>
</dbReference>
<dbReference type="Pfam" id="PF00753">
    <property type="entry name" value="Lactamase_B"/>
    <property type="match status" value="1"/>
</dbReference>
<dbReference type="Proteomes" id="UP000461670">
    <property type="component" value="Unassembled WGS sequence"/>
</dbReference>
<dbReference type="InterPro" id="IPR050855">
    <property type="entry name" value="NDM-1-like"/>
</dbReference>
<dbReference type="SMART" id="SM00849">
    <property type="entry name" value="Lactamase_B"/>
    <property type="match status" value="1"/>
</dbReference>
<name>A0A7V8FQ53_9BURK</name>
<evidence type="ECO:0000313" key="3">
    <source>
        <dbReference type="EMBL" id="KAF1022198.1"/>
    </source>
</evidence>
<dbReference type="AlphaFoldDB" id="A0A7V8FQ53"/>
<dbReference type="PANTHER" id="PTHR42951">
    <property type="entry name" value="METALLO-BETA-LACTAMASE DOMAIN-CONTAINING"/>
    <property type="match status" value="1"/>
</dbReference>
<dbReference type="InterPro" id="IPR036866">
    <property type="entry name" value="RibonucZ/Hydroxyglut_hydro"/>
</dbReference>
<feature type="domain" description="Metallo-beta-lactamase" evidence="2">
    <location>
        <begin position="56"/>
        <end position="241"/>
    </location>
</feature>
<gene>
    <name evidence="3" type="ORF">GAK30_01343</name>
</gene>
<feature type="chain" id="PRO_5031413256" description="Metallo-beta-lactamase domain-containing protein" evidence="1">
    <location>
        <begin position="34"/>
        <end position="308"/>
    </location>
</feature>
<dbReference type="Gene3D" id="3.60.15.10">
    <property type="entry name" value="Ribonuclease Z/Hydroxyacylglutathione hydrolase-like"/>
    <property type="match status" value="1"/>
</dbReference>
<protein>
    <recommendedName>
        <fullName evidence="2">Metallo-beta-lactamase domain-containing protein</fullName>
    </recommendedName>
</protein>
<feature type="signal peptide" evidence="1">
    <location>
        <begin position="1"/>
        <end position="33"/>
    </location>
</feature>
<organism evidence="3 4">
    <name type="scientific">Paracidovorax wautersii</name>
    <dbReference type="NCBI Taxonomy" id="1177982"/>
    <lineage>
        <taxon>Bacteria</taxon>
        <taxon>Pseudomonadati</taxon>
        <taxon>Pseudomonadota</taxon>
        <taxon>Betaproteobacteria</taxon>
        <taxon>Burkholderiales</taxon>
        <taxon>Comamonadaceae</taxon>
        <taxon>Paracidovorax</taxon>
    </lineage>
</organism>
<evidence type="ECO:0000256" key="1">
    <source>
        <dbReference type="SAM" id="SignalP"/>
    </source>
</evidence>
<evidence type="ECO:0000313" key="4">
    <source>
        <dbReference type="Proteomes" id="UP000461670"/>
    </source>
</evidence>
<keyword evidence="1" id="KW-0732">Signal</keyword>
<dbReference type="PROSITE" id="PS51318">
    <property type="entry name" value="TAT"/>
    <property type="match status" value="1"/>
</dbReference>
<dbReference type="InterPro" id="IPR001279">
    <property type="entry name" value="Metallo-B-lactamas"/>
</dbReference>
<evidence type="ECO:0000259" key="2">
    <source>
        <dbReference type="SMART" id="SM00849"/>
    </source>
</evidence>
<dbReference type="PANTHER" id="PTHR42951:SF14">
    <property type="entry name" value="METALLO-BETA-LACTAMASE SUPERFAMILY PROTEIN"/>
    <property type="match status" value="1"/>
</dbReference>
<accession>A0A7V8FQ53</accession>
<dbReference type="InterPro" id="IPR006311">
    <property type="entry name" value="TAT_signal"/>
</dbReference>
<comment type="caution">
    <text evidence="3">The sequence shown here is derived from an EMBL/GenBank/DDBJ whole genome shotgun (WGS) entry which is preliminary data.</text>
</comment>